<dbReference type="PANTHER" id="PTHR37947">
    <property type="entry name" value="BLL2462 PROTEIN"/>
    <property type="match status" value="1"/>
</dbReference>
<dbReference type="OrthoDB" id="9763076at2"/>
<keyword evidence="1" id="KW-0812">Transmembrane</keyword>
<dbReference type="SUPFAM" id="SSF53300">
    <property type="entry name" value="vWA-like"/>
    <property type="match status" value="1"/>
</dbReference>
<accession>A0A4R1KXP3</accession>
<keyword evidence="1" id="KW-0472">Membrane</keyword>
<proteinExistence type="predicted"/>
<evidence type="ECO:0000313" key="2">
    <source>
        <dbReference type="EMBL" id="TCK69350.1"/>
    </source>
</evidence>
<name>A0A4R1KXP3_9FLAO</name>
<sequence length="676" mass="76961">MSNQTIAYIIMSGIIALLLALFQYVYKSKKVASRKVLIPLRFISIFATLLLLVNPKFESVSYYEEKPNLVIAIDNSESISYLKQDAKARKLVEELVKNNQLASKFNIEAYAFGNDVSSLDSLSFSDKISNITKFFKSYNELYKSNTAPVVLITDGNQTLGSDYQYNATTNKQPIFPVILGDTVKFSDLRITQVNANRYAYLKNKFPIEIITNYNGNSDINTSLKIYLGNSVVFSKSLTFGPEKTSEIVTANLNANSVGVKTYRVELTPLANEKNTINNQKNFAIEVIDQKTNIALVSELMHPDLGALKKSIESNEQRSVSIISPKDYISQQNDFQLVILYQPNNLFNEVYEKINRLKLNTFTITGTNTDWRFLNSIQSNFVQDITNQSEEYQPILNQNYGIFIVDNITFENYPPLTSEFGAVTFTAPEQTILYKSINGINTDESLLSTFEVDRQKHALLNGEGLWSWRSQTFLDTDGFESFDNFMGKLVQYLSSNKKRRRLNIDYKSFYNQTESIKISAQFFNKNYEFDTNANLQITYTNKASNVSRTLPLLLKNASYSIDLSSIPPGDYQFTIKHTEEPITATGSFKVLAYNVEQQFLNADVTKLQFIANNSSGKTYFIDKADNLISDLFKDERFATIQKSKHSVIPLIDYKYLLGLIALALSLEWFIRKYKGLI</sequence>
<gene>
    <name evidence="2" type="ORF">DFQ05_0871</name>
</gene>
<evidence type="ECO:0000256" key="1">
    <source>
        <dbReference type="SAM" id="Phobius"/>
    </source>
</evidence>
<feature type="transmembrane region" description="Helical" evidence="1">
    <location>
        <begin position="6"/>
        <end position="26"/>
    </location>
</feature>
<keyword evidence="1" id="KW-1133">Transmembrane helix</keyword>
<evidence type="ECO:0000313" key="3">
    <source>
        <dbReference type="Proteomes" id="UP000295714"/>
    </source>
</evidence>
<dbReference type="InterPro" id="IPR036465">
    <property type="entry name" value="vWFA_dom_sf"/>
</dbReference>
<keyword evidence="3" id="KW-1185">Reference proteome</keyword>
<dbReference type="Proteomes" id="UP000295714">
    <property type="component" value="Unassembled WGS sequence"/>
</dbReference>
<evidence type="ECO:0008006" key="4">
    <source>
        <dbReference type="Google" id="ProtNLM"/>
    </source>
</evidence>
<protein>
    <recommendedName>
        <fullName evidence="4">VWA domain-containing protein</fullName>
    </recommendedName>
</protein>
<organism evidence="2 3">
    <name type="scientific">Winogradskyella wandonensis</name>
    <dbReference type="NCBI Taxonomy" id="1442586"/>
    <lineage>
        <taxon>Bacteria</taxon>
        <taxon>Pseudomonadati</taxon>
        <taxon>Bacteroidota</taxon>
        <taxon>Flavobacteriia</taxon>
        <taxon>Flavobacteriales</taxon>
        <taxon>Flavobacteriaceae</taxon>
        <taxon>Winogradskyella</taxon>
    </lineage>
</organism>
<dbReference type="EMBL" id="SMGI01000001">
    <property type="protein sequence ID" value="TCK69350.1"/>
    <property type="molecule type" value="Genomic_DNA"/>
</dbReference>
<dbReference type="AlphaFoldDB" id="A0A4R1KXP3"/>
<reference evidence="2 3" key="1">
    <citation type="journal article" date="2015" name="Stand. Genomic Sci.">
        <title>Genomic Encyclopedia of Bacterial and Archaeal Type Strains, Phase III: the genomes of soil and plant-associated and newly described type strains.</title>
        <authorList>
            <person name="Whitman W.B."/>
            <person name="Woyke T."/>
            <person name="Klenk H.P."/>
            <person name="Zhou Y."/>
            <person name="Lilburn T.G."/>
            <person name="Beck B.J."/>
            <person name="De Vos P."/>
            <person name="Vandamme P."/>
            <person name="Eisen J.A."/>
            <person name="Garrity G."/>
            <person name="Hugenholtz P."/>
            <person name="Kyrpides N.C."/>
        </authorList>
    </citation>
    <scope>NUCLEOTIDE SEQUENCE [LARGE SCALE GENOMIC DNA]</scope>
    <source>
        <strain evidence="2 3">CECT 8445</strain>
    </source>
</reference>
<comment type="caution">
    <text evidence="2">The sequence shown here is derived from an EMBL/GenBank/DDBJ whole genome shotgun (WGS) entry which is preliminary data.</text>
</comment>
<feature type="transmembrane region" description="Helical" evidence="1">
    <location>
        <begin position="38"/>
        <end position="57"/>
    </location>
</feature>
<dbReference type="PANTHER" id="PTHR37947:SF1">
    <property type="entry name" value="BLL2462 PROTEIN"/>
    <property type="match status" value="1"/>
</dbReference>